<proteinExistence type="predicted"/>
<keyword evidence="2" id="KW-1185">Reference proteome</keyword>
<sequence>MVIDFANCETLAQTFVVAEKHLDVRCGGWTLTRCDGLSTFEPPSYNEELHFEPHSVSRTSFVTGWGLGPLAAHFWPLQLDMLGSVLSRRTKASEYPLTIASMRFVRQILPSNFNRYRSILNQTLHFDIPECRIYASLKVPYREPQQKVLVLYGCETRSLWTGGVKRLQVFYQKRCWHRRILDEKGYPASNLPAIMGRKILAFRFSHFDIPSQDSGFLQEIGHWENLHVRIRSSPGERALSETTQI</sequence>
<dbReference type="Proteomes" id="UP000008909">
    <property type="component" value="Unassembled WGS sequence"/>
</dbReference>
<gene>
    <name evidence="1" type="ORF">CLF_107922</name>
</gene>
<name>G7YHC4_CLOSI</name>
<reference evidence="1" key="1">
    <citation type="journal article" date="2011" name="Genome Biol.">
        <title>The draft genome of the carcinogenic human liver fluke Clonorchis sinensis.</title>
        <authorList>
            <person name="Wang X."/>
            <person name="Chen W."/>
            <person name="Huang Y."/>
            <person name="Sun J."/>
            <person name="Men J."/>
            <person name="Liu H."/>
            <person name="Luo F."/>
            <person name="Guo L."/>
            <person name="Lv X."/>
            <person name="Deng C."/>
            <person name="Zhou C."/>
            <person name="Fan Y."/>
            <person name="Li X."/>
            <person name="Huang L."/>
            <person name="Hu Y."/>
            <person name="Liang C."/>
            <person name="Hu X."/>
            <person name="Xu J."/>
            <person name="Yu X."/>
        </authorList>
    </citation>
    <scope>NUCLEOTIDE SEQUENCE [LARGE SCALE GENOMIC DNA]</scope>
    <source>
        <strain evidence="1">Henan</strain>
    </source>
</reference>
<organism evidence="1 2">
    <name type="scientific">Clonorchis sinensis</name>
    <name type="common">Chinese liver fluke</name>
    <dbReference type="NCBI Taxonomy" id="79923"/>
    <lineage>
        <taxon>Eukaryota</taxon>
        <taxon>Metazoa</taxon>
        <taxon>Spiralia</taxon>
        <taxon>Lophotrochozoa</taxon>
        <taxon>Platyhelminthes</taxon>
        <taxon>Trematoda</taxon>
        <taxon>Digenea</taxon>
        <taxon>Opisthorchiida</taxon>
        <taxon>Opisthorchiata</taxon>
        <taxon>Opisthorchiidae</taxon>
        <taxon>Clonorchis</taxon>
    </lineage>
</organism>
<evidence type="ECO:0000313" key="1">
    <source>
        <dbReference type="EMBL" id="GAA52357.1"/>
    </source>
</evidence>
<accession>G7YHC4</accession>
<dbReference type="EMBL" id="DF143281">
    <property type="protein sequence ID" value="GAA52357.1"/>
    <property type="molecule type" value="Genomic_DNA"/>
</dbReference>
<evidence type="ECO:0000313" key="2">
    <source>
        <dbReference type="Proteomes" id="UP000008909"/>
    </source>
</evidence>
<dbReference type="AlphaFoldDB" id="G7YHC4"/>
<reference key="2">
    <citation type="submission" date="2011-10" db="EMBL/GenBank/DDBJ databases">
        <title>The genome and transcriptome sequence of Clonorchis sinensis provide insights into the carcinogenic liver fluke.</title>
        <authorList>
            <person name="Wang X."/>
            <person name="Huang Y."/>
            <person name="Chen W."/>
            <person name="Liu H."/>
            <person name="Guo L."/>
            <person name="Chen Y."/>
            <person name="Luo F."/>
            <person name="Zhou W."/>
            <person name="Sun J."/>
            <person name="Mao Q."/>
            <person name="Liang P."/>
            <person name="Zhou C."/>
            <person name="Tian Y."/>
            <person name="Men J."/>
            <person name="Lv X."/>
            <person name="Huang L."/>
            <person name="Zhou J."/>
            <person name="Hu Y."/>
            <person name="Li R."/>
            <person name="Zhang F."/>
            <person name="Lei H."/>
            <person name="Li X."/>
            <person name="Hu X."/>
            <person name="Liang C."/>
            <person name="Xu J."/>
            <person name="Wu Z."/>
            <person name="Yu X."/>
        </authorList>
    </citation>
    <scope>NUCLEOTIDE SEQUENCE</scope>
    <source>
        <strain>Henan</strain>
    </source>
</reference>
<protein>
    <submittedName>
        <fullName evidence="1">Uncharacterized protein</fullName>
    </submittedName>
</protein>